<accession>A0A9W6PIA3</accession>
<evidence type="ECO:0000313" key="3">
    <source>
        <dbReference type="Proteomes" id="UP001165143"/>
    </source>
</evidence>
<dbReference type="EMBL" id="BSRX01000019">
    <property type="protein sequence ID" value="GLW55444.1"/>
    <property type="molecule type" value="Genomic_DNA"/>
</dbReference>
<name>A0A9W6PIA3_9ACTN</name>
<sequence length="82" mass="9368">MSPLPGAPGRHRRPTPQHPVPPEAAELHLRAITERRPVEEVGVFTSGGIAFWWRQEYLPDGRTHRYLVRLDSTLPFPPPDPR</sequence>
<dbReference type="AlphaFoldDB" id="A0A9W6PIA3"/>
<reference evidence="2" key="1">
    <citation type="submission" date="2023-02" db="EMBL/GenBank/DDBJ databases">
        <title>Kitasatospora phosalacinea NBRC 14362.</title>
        <authorList>
            <person name="Ichikawa N."/>
            <person name="Sato H."/>
            <person name="Tonouchi N."/>
        </authorList>
    </citation>
    <scope>NUCLEOTIDE SEQUENCE</scope>
    <source>
        <strain evidence="2">NBRC 14362</strain>
    </source>
</reference>
<organism evidence="2 3">
    <name type="scientific">Kitasatospora phosalacinea</name>
    <dbReference type="NCBI Taxonomy" id="2065"/>
    <lineage>
        <taxon>Bacteria</taxon>
        <taxon>Bacillati</taxon>
        <taxon>Actinomycetota</taxon>
        <taxon>Actinomycetes</taxon>
        <taxon>Kitasatosporales</taxon>
        <taxon>Streptomycetaceae</taxon>
        <taxon>Kitasatospora</taxon>
    </lineage>
</organism>
<feature type="region of interest" description="Disordered" evidence="1">
    <location>
        <begin position="1"/>
        <end position="22"/>
    </location>
</feature>
<evidence type="ECO:0000313" key="2">
    <source>
        <dbReference type="EMBL" id="GLW55444.1"/>
    </source>
</evidence>
<protein>
    <submittedName>
        <fullName evidence="2">Uncharacterized protein</fullName>
    </submittedName>
</protein>
<gene>
    <name evidence="2" type="ORF">Kpho01_34550</name>
</gene>
<comment type="caution">
    <text evidence="2">The sequence shown here is derived from an EMBL/GenBank/DDBJ whole genome shotgun (WGS) entry which is preliminary data.</text>
</comment>
<dbReference type="RefSeq" id="WP_033252820.1">
    <property type="nucleotide sequence ID" value="NZ_BSRX01000019.1"/>
</dbReference>
<dbReference type="OrthoDB" id="9775130at2"/>
<dbReference type="Proteomes" id="UP001165143">
    <property type="component" value="Unassembled WGS sequence"/>
</dbReference>
<proteinExistence type="predicted"/>
<evidence type="ECO:0000256" key="1">
    <source>
        <dbReference type="SAM" id="MobiDB-lite"/>
    </source>
</evidence>